<name>A0A422N305_TRYRA</name>
<dbReference type="AlphaFoldDB" id="A0A422N305"/>
<dbReference type="RefSeq" id="XP_029235426.1">
    <property type="nucleotide sequence ID" value="XM_029384732.1"/>
</dbReference>
<dbReference type="OrthoDB" id="248867at2759"/>
<protein>
    <submittedName>
        <fullName evidence="2">Putative 2,4-dienoyl-coa reductase-like protein</fullName>
    </submittedName>
</protein>
<dbReference type="EMBL" id="MKGL01000361">
    <property type="protein sequence ID" value="RNE99845.1"/>
    <property type="molecule type" value="Genomic_DNA"/>
</dbReference>
<gene>
    <name evidence="2" type="ORF">TraAM80_07965</name>
</gene>
<sequence>MSDAGRDTPDAKDLVDRLDVLSFYSSHFHAITFPLRCGGGKQAVAYNSSSSSWRNNFDPTARGRDAGWLTFSTQLEAGTEEGAPAVPLPPCIAGCSCKALQPPRCLFPGFAATLHRSNSVDSFGRVIRRHSISPSQPGLQVKILEDDKEEHHLELATPMQHTPRGSLKLALVSRNCRNGEDNDALGSWHGAGTNPAVESSRLHSVRFILPSTTTRRRSFRDAGETLPSDPSMSTFRQLSGNERGEHDRLHTSHMDAVEAQARSARETKIKLSLIPLVEKRKGVADKRGGAGSPLPRHEKPHNDKSIGNGSMKGKDKPSQGRFFSRLFCMS</sequence>
<feature type="compositionally biased region" description="Basic and acidic residues" evidence="1">
    <location>
        <begin position="295"/>
        <end position="304"/>
    </location>
</feature>
<evidence type="ECO:0000313" key="2">
    <source>
        <dbReference type="EMBL" id="RNE99845.1"/>
    </source>
</evidence>
<comment type="caution">
    <text evidence="2">The sequence shown here is derived from an EMBL/GenBank/DDBJ whole genome shotgun (WGS) entry which is preliminary data.</text>
</comment>
<dbReference type="OMA" id="SHFHAIT"/>
<keyword evidence="3" id="KW-1185">Reference proteome</keyword>
<accession>A0A422N305</accession>
<organism evidence="2 3">
    <name type="scientific">Trypanosoma rangeli</name>
    <dbReference type="NCBI Taxonomy" id="5698"/>
    <lineage>
        <taxon>Eukaryota</taxon>
        <taxon>Discoba</taxon>
        <taxon>Euglenozoa</taxon>
        <taxon>Kinetoplastea</taxon>
        <taxon>Metakinetoplastina</taxon>
        <taxon>Trypanosomatida</taxon>
        <taxon>Trypanosomatidae</taxon>
        <taxon>Trypanosoma</taxon>
        <taxon>Herpetosoma</taxon>
    </lineage>
</organism>
<reference evidence="2 3" key="1">
    <citation type="journal article" date="2018" name="BMC Genomics">
        <title>Genomic comparison of Trypanosoma conorhini and Trypanosoma rangeli to Trypanosoma cruzi strains of high and low virulence.</title>
        <authorList>
            <person name="Bradwell K.R."/>
            <person name="Koparde V.N."/>
            <person name="Matveyev A.V."/>
            <person name="Serrano M.G."/>
            <person name="Alves J.M."/>
            <person name="Parikh H."/>
            <person name="Huang B."/>
            <person name="Lee V."/>
            <person name="Espinosa-Alvarez O."/>
            <person name="Ortiz P.A."/>
            <person name="Costa-Martins A.G."/>
            <person name="Teixeira M.M."/>
            <person name="Buck G.A."/>
        </authorList>
    </citation>
    <scope>NUCLEOTIDE SEQUENCE [LARGE SCALE GENOMIC DNA]</scope>
    <source>
        <strain evidence="2 3">AM80</strain>
    </source>
</reference>
<proteinExistence type="predicted"/>
<feature type="region of interest" description="Disordered" evidence="1">
    <location>
        <begin position="216"/>
        <end position="247"/>
    </location>
</feature>
<feature type="region of interest" description="Disordered" evidence="1">
    <location>
        <begin position="281"/>
        <end position="330"/>
    </location>
</feature>
<evidence type="ECO:0000313" key="3">
    <source>
        <dbReference type="Proteomes" id="UP000283634"/>
    </source>
</evidence>
<feature type="compositionally biased region" description="Polar residues" evidence="1">
    <location>
        <begin position="228"/>
        <end position="240"/>
    </location>
</feature>
<dbReference type="Proteomes" id="UP000283634">
    <property type="component" value="Unassembled WGS sequence"/>
</dbReference>
<dbReference type="GeneID" id="40331898"/>
<evidence type="ECO:0000256" key="1">
    <source>
        <dbReference type="SAM" id="MobiDB-lite"/>
    </source>
</evidence>